<sequence length="306" mass="33569">MANLEDLELFVLIAELEGLSAAARAMSITPAAASMALKRLENRLGVRLFTRSTRTMKLTSEGARYLESAQHALKILAMGKRSLTHDDGMLELTVSSDLGRHLLLDLLAQLKQEKPKLHIKLSLSDKEEDLLKGKFDAALRFGRSLSLDLVELPVLKHHHFIVCAAPAYLAANPAPVTPAQLGEHDCIISHSIGRPESRWRFHAQGEVEEVRVQGLFHCDDGDAARRWALAGHGVIYLPLLTVADDLAAGRLLPLLGGWLGDPAPLNLVVSHRSQICEPLRALHRRLVQVCEERVAACQALLTACGR</sequence>
<keyword evidence="2" id="KW-0805">Transcription regulation</keyword>
<evidence type="ECO:0000256" key="2">
    <source>
        <dbReference type="ARBA" id="ARBA00023015"/>
    </source>
</evidence>
<gene>
    <name evidence="6" type="ORF">ATI02_0005</name>
    <name evidence="7" type="ORF">ATI02_1884</name>
</gene>
<evidence type="ECO:0000256" key="3">
    <source>
        <dbReference type="ARBA" id="ARBA00023125"/>
    </source>
</evidence>
<dbReference type="InterPro" id="IPR036390">
    <property type="entry name" value="WH_DNA-bd_sf"/>
</dbReference>
<evidence type="ECO:0000259" key="5">
    <source>
        <dbReference type="PROSITE" id="PS50931"/>
    </source>
</evidence>
<dbReference type="InterPro" id="IPR036388">
    <property type="entry name" value="WH-like_DNA-bd_sf"/>
</dbReference>
<dbReference type="RefSeq" id="WP_095190779.1">
    <property type="nucleotide sequence ID" value="NZ_JAVLSL010000008.1"/>
</dbReference>
<dbReference type="Gene3D" id="1.10.10.10">
    <property type="entry name" value="Winged helix-like DNA-binding domain superfamily/Winged helix DNA-binding domain"/>
    <property type="match status" value="1"/>
</dbReference>
<comment type="similarity">
    <text evidence="1">Belongs to the LysR transcriptional regulatory family.</text>
</comment>
<keyword evidence="4" id="KW-0804">Transcription</keyword>
<name>A0ABX4PTR2_9PSED</name>
<accession>A0ABX4PTR2</accession>
<dbReference type="PANTHER" id="PTHR30537:SF21">
    <property type="entry name" value="HTH-TYPE TRANSCRIPTIONAL REGULATOR SINR-RELATED"/>
    <property type="match status" value="1"/>
</dbReference>
<dbReference type="Gene3D" id="3.40.190.290">
    <property type="match status" value="1"/>
</dbReference>
<reference evidence="6 8" key="1">
    <citation type="submission" date="2017-11" db="EMBL/GenBank/DDBJ databases">
        <title>Genome sequencing of a diverse group of Pseudomonas species.</title>
        <authorList>
            <person name="Loper J."/>
        </authorList>
    </citation>
    <scope>NUCLEOTIDE SEQUENCE [LARGE SCALE GENOMIC DNA]</scope>
    <source>
        <strain evidence="6 8">LMG 25716</strain>
    </source>
</reference>
<dbReference type="CDD" id="cd08422">
    <property type="entry name" value="PBP2_CrgA_like"/>
    <property type="match status" value="1"/>
</dbReference>
<dbReference type="PRINTS" id="PR00039">
    <property type="entry name" value="HTHLYSR"/>
</dbReference>
<evidence type="ECO:0000313" key="6">
    <source>
        <dbReference type="EMBL" id="PKA67312.1"/>
    </source>
</evidence>
<dbReference type="EMBL" id="PHHE01000001">
    <property type="protein sequence ID" value="PKA67312.1"/>
    <property type="molecule type" value="Genomic_DNA"/>
</dbReference>
<dbReference type="EMBL" id="PHHE01000001">
    <property type="protein sequence ID" value="PKA69066.1"/>
    <property type="molecule type" value="Genomic_DNA"/>
</dbReference>
<dbReference type="Pfam" id="PF00126">
    <property type="entry name" value="HTH_1"/>
    <property type="match status" value="1"/>
</dbReference>
<comment type="caution">
    <text evidence="6">The sequence shown here is derived from an EMBL/GenBank/DDBJ whole genome shotgun (WGS) entry which is preliminary data.</text>
</comment>
<evidence type="ECO:0000256" key="1">
    <source>
        <dbReference type="ARBA" id="ARBA00009437"/>
    </source>
</evidence>
<evidence type="ECO:0000313" key="8">
    <source>
        <dbReference type="Proteomes" id="UP000232455"/>
    </source>
</evidence>
<keyword evidence="8" id="KW-1185">Reference proteome</keyword>
<dbReference type="SUPFAM" id="SSF53850">
    <property type="entry name" value="Periplasmic binding protein-like II"/>
    <property type="match status" value="1"/>
</dbReference>
<evidence type="ECO:0000256" key="4">
    <source>
        <dbReference type="ARBA" id="ARBA00023163"/>
    </source>
</evidence>
<dbReference type="PROSITE" id="PS50931">
    <property type="entry name" value="HTH_LYSR"/>
    <property type="match status" value="1"/>
</dbReference>
<protein>
    <submittedName>
        <fullName evidence="6">LysR family transcriptional activator of insecticidal toxin</fullName>
    </submittedName>
</protein>
<feature type="domain" description="HTH lysR-type" evidence="5">
    <location>
        <begin position="1"/>
        <end position="59"/>
    </location>
</feature>
<dbReference type="Proteomes" id="UP000232455">
    <property type="component" value="Unassembled WGS sequence"/>
</dbReference>
<dbReference type="InterPro" id="IPR005119">
    <property type="entry name" value="LysR_subst-bd"/>
</dbReference>
<proteinExistence type="inferred from homology"/>
<evidence type="ECO:0000313" key="7">
    <source>
        <dbReference type="EMBL" id="PKA69066.1"/>
    </source>
</evidence>
<dbReference type="PANTHER" id="PTHR30537">
    <property type="entry name" value="HTH-TYPE TRANSCRIPTIONAL REGULATOR"/>
    <property type="match status" value="1"/>
</dbReference>
<dbReference type="Pfam" id="PF03466">
    <property type="entry name" value="LysR_substrate"/>
    <property type="match status" value="1"/>
</dbReference>
<dbReference type="InterPro" id="IPR058163">
    <property type="entry name" value="LysR-type_TF_proteobact-type"/>
</dbReference>
<organism evidence="6 8">
    <name type="scientific">Pseudomonas baetica</name>
    <dbReference type="NCBI Taxonomy" id="674054"/>
    <lineage>
        <taxon>Bacteria</taxon>
        <taxon>Pseudomonadati</taxon>
        <taxon>Pseudomonadota</taxon>
        <taxon>Gammaproteobacteria</taxon>
        <taxon>Pseudomonadales</taxon>
        <taxon>Pseudomonadaceae</taxon>
        <taxon>Pseudomonas</taxon>
    </lineage>
</organism>
<dbReference type="SUPFAM" id="SSF46785">
    <property type="entry name" value="Winged helix' DNA-binding domain"/>
    <property type="match status" value="1"/>
</dbReference>
<dbReference type="InterPro" id="IPR000847">
    <property type="entry name" value="LysR_HTH_N"/>
</dbReference>
<keyword evidence="3" id="KW-0238">DNA-binding</keyword>